<evidence type="ECO:0000313" key="8">
    <source>
        <dbReference type="Proteomes" id="UP000556869"/>
    </source>
</evidence>
<dbReference type="InterPro" id="IPR050924">
    <property type="entry name" value="Peroxiredoxin_BCP/PrxQ"/>
</dbReference>
<dbReference type="Gene3D" id="3.40.30.10">
    <property type="entry name" value="Glutaredoxin"/>
    <property type="match status" value="1"/>
</dbReference>
<proteinExistence type="predicted"/>
<evidence type="ECO:0000256" key="2">
    <source>
        <dbReference type="ARBA" id="ARBA00022862"/>
    </source>
</evidence>
<keyword evidence="3" id="KW-0560">Oxidoreductase</keyword>
<protein>
    <submittedName>
        <fullName evidence="7">Peroxiredoxin</fullName>
    </submittedName>
</protein>
<dbReference type="SUPFAM" id="SSF52833">
    <property type="entry name" value="Thioredoxin-like"/>
    <property type="match status" value="1"/>
</dbReference>
<evidence type="ECO:0000259" key="6">
    <source>
        <dbReference type="Pfam" id="PF08534"/>
    </source>
</evidence>
<comment type="caution">
    <text evidence="7">The sequence shown here is derived from an EMBL/GenBank/DDBJ whole genome shotgun (WGS) entry which is preliminary data.</text>
</comment>
<organism evidence="7 8">
    <name type="scientific">Thalassospira tepidiphila</name>
    <dbReference type="NCBI Taxonomy" id="393657"/>
    <lineage>
        <taxon>Bacteria</taxon>
        <taxon>Pseudomonadati</taxon>
        <taxon>Pseudomonadota</taxon>
        <taxon>Alphaproteobacteria</taxon>
        <taxon>Rhodospirillales</taxon>
        <taxon>Thalassospiraceae</taxon>
        <taxon>Thalassospira</taxon>
    </lineage>
</organism>
<keyword evidence="5" id="KW-0676">Redox-active center</keyword>
<keyword evidence="2" id="KW-0049">Antioxidant</keyword>
<keyword evidence="8" id="KW-1185">Reference proteome</keyword>
<reference evidence="7 8" key="1">
    <citation type="submission" date="2020-03" db="EMBL/GenBank/DDBJ databases">
        <title>Genomic Encyclopedia of Type Strains, Phase IV (KMG-IV): sequencing the most valuable type-strain genomes for metagenomic binning, comparative biology and taxonomic classification.</title>
        <authorList>
            <person name="Goeker M."/>
        </authorList>
    </citation>
    <scope>NUCLEOTIDE SEQUENCE [LARGE SCALE GENOMIC DNA]</scope>
    <source>
        <strain evidence="7 8">DSM 18888</strain>
    </source>
</reference>
<evidence type="ECO:0000313" key="7">
    <source>
        <dbReference type="EMBL" id="NJB75053.1"/>
    </source>
</evidence>
<dbReference type="InterPro" id="IPR013740">
    <property type="entry name" value="Redoxin"/>
</dbReference>
<keyword evidence="1" id="KW-0575">Peroxidase</keyword>
<dbReference type="Pfam" id="PF08534">
    <property type="entry name" value="Redoxin"/>
    <property type="match status" value="1"/>
</dbReference>
<evidence type="ECO:0000256" key="3">
    <source>
        <dbReference type="ARBA" id="ARBA00023002"/>
    </source>
</evidence>
<evidence type="ECO:0000256" key="1">
    <source>
        <dbReference type="ARBA" id="ARBA00022559"/>
    </source>
</evidence>
<name>A0ABX0X0E8_9PROT</name>
<accession>A0ABX0X0E8</accession>
<dbReference type="Proteomes" id="UP000556869">
    <property type="component" value="Unassembled WGS sequence"/>
</dbReference>
<dbReference type="EMBL" id="JAATJD010000002">
    <property type="protein sequence ID" value="NJB75053.1"/>
    <property type="molecule type" value="Genomic_DNA"/>
</dbReference>
<evidence type="ECO:0000256" key="5">
    <source>
        <dbReference type="ARBA" id="ARBA00023284"/>
    </source>
</evidence>
<dbReference type="CDD" id="cd03017">
    <property type="entry name" value="PRX_BCP"/>
    <property type="match status" value="1"/>
</dbReference>
<gene>
    <name evidence="7" type="ORF">GGR96_002145</name>
</gene>
<sequence length="179" mass="19452">MMSSESDAHVIERLTGQILPAMGLSATNDTSVDLSTLAGRTVVYAYPRTAEPGVPSPEGWNEIPGAKGCTPQSCSFRDHASELRAVGVENLFGLSSQTTDYQKEAAERLHLPFALLSDADHRFKEAMAMPDFEADGMRLFKRLTMVIDDGKITKVFYPVDDPAADAENVLKWCGENPAG</sequence>
<dbReference type="PANTHER" id="PTHR42801">
    <property type="entry name" value="THIOREDOXIN-DEPENDENT PEROXIDE REDUCTASE"/>
    <property type="match status" value="1"/>
</dbReference>
<dbReference type="InterPro" id="IPR036249">
    <property type="entry name" value="Thioredoxin-like_sf"/>
</dbReference>
<keyword evidence="4" id="KW-1015">Disulfide bond</keyword>
<dbReference type="RefSeq" id="WP_232308470.1">
    <property type="nucleotide sequence ID" value="NZ_JAATJD010000002.1"/>
</dbReference>
<evidence type="ECO:0000256" key="4">
    <source>
        <dbReference type="ARBA" id="ARBA00023157"/>
    </source>
</evidence>
<dbReference type="PANTHER" id="PTHR42801:SF21">
    <property type="entry name" value="BCPB PROTEIN"/>
    <property type="match status" value="1"/>
</dbReference>
<feature type="domain" description="Redoxin" evidence="6">
    <location>
        <begin position="16"/>
        <end position="170"/>
    </location>
</feature>